<keyword evidence="2" id="KW-0238">DNA-binding</keyword>
<evidence type="ECO:0000256" key="4">
    <source>
        <dbReference type="ARBA" id="ARBA00023163"/>
    </source>
</evidence>
<dbReference type="InterPro" id="IPR000485">
    <property type="entry name" value="AsnC-type_HTH_dom"/>
</dbReference>
<dbReference type="PRINTS" id="PR00033">
    <property type="entry name" value="HTHASNC"/>
</dbReference>
<evidence type="ECO:0000256" key="3">
    <source>
        <dbReference type="ARBA" id="ARBA00023159"/>
    </source>
</evidence>
<evidence type="ECO:0000313" key="7">
    <source>
        <dbReference type="Proteomes" id="UP000238801"/>
    </source>
</evidence>
<dbReference type="AlphaFoldDB" id="A0A2T0X1H0"/>
<reference evidence="6 7" key="1">
    <citation type="submission" date="2018-03" db="EMBL/GenBank/DDBJ databases">
        <title>Genomic Encyclopedia of Archaeal and Bacterial Type Strains, Phase II (KMG-II): from individual species to whole genera.</title>
        <authorList>
            <person name="Goeker M."/>
        </authorList>
    </citation>
    <scope>NUCLEOTIDE SEQUENCE [LARGE SCALE GENOMIC DNA]</scope>
    <source>
        <strain evidence="6 7">DSM 29318</strain>
    </source>
</reference>
<keyword evidence="7" id="KW-1185">Reference proteome</keyword>
<evidence type="ECO:0000313" key="6">
    <source>
        <dbReference type="EMBL" id="PRY92803.1"/>
    </source>
</evidence>
<organism evidence="6 7">
    <name type="scientific">Hasllibacter halocynthiae</name>
    <dbReference type="NCBI Taxonomy" id="595589"/>
    <lineage>
        <taxon>Bacteria</taxon>
        <taxon>Pseudomonadati</taxon>
        <taxon>Pseudomonadota</taxon>
        <taxon>Alphaproteobacteria</taxon>
        <taxon>Rhodobacterales</taxon>
        <taxon>Roseobacteraceae</taxon>
        <taxon>Hasllibacter</taxon>
    </lineage>
</organism>
<dbReference type="PROSITE" id="PS50956">
    <property type="entry name" value="HTH_ASNC_2"/>
    <property type="match status" value="1"/>
</dbReference>
<dbReference type="InterPro" id="IPR036388">
    <property type="entry name" value="WH-like_DNA-bd_sf"/>
</dbReference>
<dbReference type="Pfam" id="PF01037">
    <property type="entry name" value="AsnC_trans_reg"/>
    <property type="match status" value="1"/>
</dbReference>
<dbReference type="Gene3D" id="1.10.10.10">
    <property type="entry name" value="Winged helix-like DNA-binding domain superfamily/Winged helix DNA-binding domain"/>
    <property type="match status" value="1"/>
</dbReference>
<dbReference type="GO" id="GO:0005829">
    <property type="term" value="C:cytosol"/>
    <property type="evidence" value="ECO:0007669"/>
    <property type="project" value="TreeGrafter"/>
</dbReference>
<dbReference type="GO" id="GO:0043201">
    <property type="term" value="P:response to L-leucine"/>
    <property type="evidence" value="ECO:0007669"/>
    <property type="project" value="TreeGrafter"/>
</dbReference>
<evidence type="ECO:0000256" key="2">
    <source>
        <dbReference type="ARBA" id="ARBA00023125"/>
    </source>
</evidence>
<dbReference type="InterPro" id="IPR036390">
    <property type="entry name" value="WH_DNA-bd_sf"/>
</dbReference>
<dbReference type="InterPro" id="IPR011008">
    <property type="entry name" value="Dimeric_a/b-barrel"/>
</dbReference>
<proteinExistence type="predicted"/>
<dbReference type="OrthoDB" id="9802341at2"/>
<comment type="caution">
    <text evidence="6">The sequence shown here is derived from an EMBL/GenBank/DDBJ whole genome shotgun (WGS) entry which is preliminary data.</text>
</comment>
<dbReference type="Gene3D" id="3.30.70.920">
    <property type="match status" value="1"/>
</dbReference>
<dbReference type="RefSeq" id="WP_106160466.1">
    <property type="nucleotide sequence ID" value="NZ_PVTT01000002.1"/>
</dbReference>
<dbReference type="InterPro" id="IPR019888">
    <property type="entry name" value="Tscrpt_reg_AsnC-like"/>
</dbReference>
<dbReference type="GO" id="GO:0043565">
    <property type="term" value="F:sequence-specific DNA binding"/>
    <property type="evidence" value="ECO:0007669"/>
    <property type="project" value="InterPro"/>
</dbReference>
<evidence type="ECO:0000259" key="5">
    <source>
        <dbReference type="PROSITE" id="PS50956"/>
    </source>
</evidence>
<accession>A0A2T0X1H0</accession>
<feature type="domain" description="HTH asnC-type" evidence="5">
    <location>
        <begin position="5"/>
        <end position="68"/>
    </location>
</feature>
<dbReference type="SUPFAM" id="SSF46785">
    <property type="entry name" value="Winged helix' DNA-binding domain"/>
    <property type="match status" value="1"/>
</dbReference>
<dbReference type="GO" id="GO:0006355">
    <property type="term" value="P:regulation of DNA-templated transcription"/>
    <property type="evidence" value="ECO:0007669"/>
    <property type="project" value="UniProtKB-ARBA"/>
</dbReference>
<dbReference type="SUPFAM" id="SSF54909">
    <property type="entry name" value="Dimeric alpha+beta barrel"/>
    <property type="match status" value="1"/>
</dbReference>
<gene>
    <name evidence="6" type="ORF">BCF33_1657</name>
</gene>
<dbReference type="PANTHER" id="PTHR30154">
    <property type="entry name" value="LEUCINE-RESPONSIVE REGULATORY PROTEIN"/>
    <property type="match status" value="1"/>
</dbReference>
<dbReference type="GO" id="GO:0006524">
    <property type="term" value="P:alanine catabolic process"/>
    <property type="evidence" value="ECO:0007669"/>
    <property type="project" value="TreeGrafter"/>
</dbReference>
<dbReference type="SMART" id="SM00344">
    <property type="entry name" value="HTH_ASNC"/>
    <property type="match status" value="1"/>
</dbReference>
<dbReference type="InterPro" id="IPR019887">
    <property type="entry name" value="Tscrpt_reg_AsnC/Lrp_C"/>
</dbReference>
<dbReference type="InterPro" id="IPR011991">
    <property type="entry name" value="ArsR-like_HTH"/>
</dbReference>
<name>A0A2T0X1H0_9RHOB</name>
<dbReference type="EMBL" id="PVTT01000002">
    <property type="protein sequence ID" value="PRY92803.1"/>
    <property type="molecule type" value="Genomic_DNA"/>
</dbReference>
<protein>
    <submittedName>
        <fullName evidence="6">AsnC family transcriptional regulator</fullName>
    </submittedName>
</protein>
<keyword evidence="1" id="KW-0805">Transcription regulation</keyword>
<keyword evidence="3" id="KW-0010">Activator</keyword>
<dbReference type="Proteomes" id="UP000238801">
    <property type="component" value="Unassembled WGS sequence"/>
</dbReference>
<dbReference type="PANTHER" id="PTHR30154:SF0">
    <property type="entry name" value="LEUCINE-RESPONSIVE REGULATORY PROTEIN"/>
    <property type="match status" value="1"/>
</dbReference>
<dbReference type="Pfam" id="PF13404">
    <property type="entry name" value="HTH_AsnC-type"/>
    <property type="match status" value="1"/>
</dbReference>
<sequence>MRSAIDPFDACIVQALSEDGALSNAALGERAGLSPSAVSRRLAELRRRGVIRGTRAIVDPVHAGGGFTAYVTVGLREHSKEAQEGFERAVAAAPEVRECHNITGAVEYLLRVEVPDLAAYKAWHTDRLGTLPQVRTITTHVVMGSPKDLRA</sequence>
<dbReference type="CDD" id="cd00090">
    <property type="entry name" value="HTH_ARSR"/>
    <property type="match status" value="1"/>
</dbReference>
<keyword evidence="4" id="KW-0804">Transcription</keyword>
<evidence type="ECO:0000256" key="1">
    <source>
        <dbReference type="ARBA" id="ARBA00023015"/>
    </source>
</evidence>